<protein>
    <submittedName>
        <fullName evidence="1">Uncharacterized protein</fullName>
    </submittedName>
</protein>
<evidence type="ECO:0000313" key="1">
    <source>
        <dbReference type="EMBL" id="EGI69604.1"/>
    </source>
</evidence>
<dbReference type="InParanoid" id="F4W869"/>
<organism evidence="2">
    <name type="scientific">Acromyrmex echinatior</name>
    <name type="common">Panamanian leafcutter ant</name>
    <name type="synonym">Acromyrmex octospinosus echinatior</name>
    <dbReference type="NCBI Taxonomy" id="103372"/>
    <lineage>
        <taxon>Eukaryota</taxon>
        <taxon>Metazoa</taxon>
        <taxon>Ecdysozoa</taxon>
        <taxon>Arthropoda</taxon>
        <taxon>Hexapoda</taxon>
        <taxon>Insecta</taxon>
        <taxon>Pterygota</taxon>
        <taxon>Neoptera</taxon>
        <taxon>Endopterygota</taxon>
        <taxon>Hymenoptera</taxon>
        <taxon>Apocrita</taxon>
        <taxon>Aculeata</taxon>
        <taxon>Formicoidea</taxon>
        <taxon>Formicidae</taxon>
        <taxon>Myrmicinae</taxon>
        <taxon>Acromyrmex</taxon>
    </lineage>
</organism>
<reference evidence="1" key="1">
    <citation type="submission" date="2011-02" db="EMBL/GenBank/DDBJ databases">
        <title>The genome of the leaf-cutting ant Acromyrmex echinatior suggests key adaptations to social evolution and fungus farming.</title>
        <authorList>
            <person name="Nygaard S."/>
            <person name="Zhang G."/>
        </authorList>
    </citation>
    <scope>NUCLEOTIDE SEQUENCE</scope>
</reference>
<accession>F4W869</accession>
<dbReference type="EMBL" id="GL887895">
    <property type="protein sequence ID" value="EGI69604.1"/>
    <property type="molecule type" value="Genomic_DNA"/>
</dbReference>
<evidence type="ECO:0000313" key="2">
    <source>
        <dbReference type="Proteomes" id="UP000007755"/>
    </source>
</evidence>
<proteinExistence type="predicted"/>
<sequence length="166" mass="18365">MRLSNTELPGNMGAGSWLELDGLKTLNTETCRTTAAADRPLDTAVIYTGTIYTRMVYTPADYTAADCMERDKATDRDVEGHYEILRTLHRLFYTEIYRGSVPSWSSRSLTLRSFLTVTSCDSTRLQPCQSLTLCLVIIAVCRATPFQQSPVSSSTSAFSNAVLSVK</sequence>
<dbReference type="AlphaFoldDB" id="F4W869"/>
<gene>
    <name evidence="1" type="ORF">G5I_01648</name>
</gene>
<keyword evidence="2" id="KW-1185">Reference proteome</keyword>
<name>F4W869_ACREC</name>
<dbReference type="Proteomes" id="UP000007755">
    <property type="component" value="Unassembled WGS sequence"/>
</dbReference>